<feature type="region of interest" description="Disordered" evidence="1">
    <location>
        <begin position="43"/>
        <end position="103"/>
    </location>
</feature>
<keyword evidence="4" id="KW-1185">Reference proteome</keyword>
<accession>A0ABW5LZE2</accession>
<sequence>MKRLLLILLLFASSLVSFAQVHVRGYYRKNGTYVEPHVRTRPNHTITDNYSYPGNYNPNTGRITGGSVRTRSSVTSAPTPDSDDSPVTTTYSEPSPVAKDKATWATTSTTASSQQLYAQAEPNAALKAAPSYMANSSYAIPKGAVVKVTKHDEYYYRAEANGYSGYLCKCQVRRTYTNL</sequence>
<feature type="compositionally biased region" description="Low complexity" evidence="1">
    <location>
        <begin position="72"/>
        <end position="90"/>
    </location>
</feature>
<reference evidence="4" key="1">
    <citation type="journal article" date="2019" name="Int. J. Syst. Evol. Microbiol.">
        <title>The Global Catalogue of Microorganisms (GCM) 10K type strain sequencing project: providing services to taxonomists for standard genome sequencing and annotation.</title>
        <authorList>
            <consortium name="The Broad Institute Genomics Platform"/>
            <consortium name="The Broad Institute Genome Sequencing Center for Infectious Disease"/>
            <person name="Wu L."/>
            <person name="Ma J."/>
        </authorList>
    </citation>
    <scope>NUCLEOTIDE SEQUENCE [LARGE SCALE GENOMIC DNA]</scope>
    <source>
        <strain evidence="4">KCTC 42805</strain>
    </source>
</reference>
<protein>
    <recommendedName>
        <fullName evidence="5">SH3 domain-containing protein</fullName>
    </recommendedName>
</protein>
<dbReference type="EMBL" id="JBHULN010000002">
    <property type="protein sequence ID" value="MFD2570165.1"/>
    <property type="molecule type" value="Genomic_DNA"/>
</dbReference>
<name>A0ABW5LZE2_9BACT</name>
<feature type="compositionally biased region" description="Polar residues" evidence="1">
    <location>
        <begin position="43"/>
        <end position="71"/>
    </location>
</feature>
<comment type="caution">
    <text evidence="3">The sequence shown here is derived from an EMBL/GenBank/DDBJ whole genome shotgun (WGS) entry which is preliminary data.</text>
</comment>
<feature type="signal peptide" evidence="2">
    <location>
        <begin position="1"/>
        <end position="19"/>
    </location>
</feature>
<gene>
    <name evidence="3" type="ORF">ACFSUS_05935</name>
</gene>
<evidence type="ECO:0000313" key="3">
    <source>
        <dbReference type="EMBL" id="MFD2570165.1"/>
    </source>
</evidence>
<dbReference type="Proteomes" id="UP001597469">
    <property type="component" value="Unassembled WGS sequence"/>
</dbReference>
<evidence type="ECO:0000256" key="1">
    <source>
        <dbReference type="SAM" id="MobiDB-lite"/>
    </source>
</evidence>
<dbReference type="RefSeq" id="WP_381520430.1">
    <property type="nucleotide sequence ID" value="NZ_JBHULN010000002.1"/>
</dbReference>
<keyword evidence="2" id="KW-0732">Signal</keyword>
<evidence type="ECO:0008006" key="5">
    <source>
        <dbReference type="Google" id="ProtNLM"/>
    </source>
</evidence>
<proteinExistence type="predicted"/>
<evidence type="ECO:0000256" key="2">
    <source>
        <dbReference type="SAM" id="SignalP"/>
    </source>
</evidence>
<organism evidence="3 4">
    <name type="scientific">Spirosoma soli</name>
    <dbReference type="NCBI Taxonomy" id="1770529"/>
    <lineage>
        <taxon>Bacteria</taxon>
        <taxon>Pseudomonadati</taxon>
        <taxon>Bacteroidota</taxon>
        <taxon>Cytophagia</taxon>
        <taxon>Cytophagales</taxon>
        <taxon>Cytophagaceae</taxon>
        <taxon>Spirosoma</taxon>
    </lineage>
</organism>
<evidence type="ECO:0000313" key="4">
    <source>
        <dbReference type="Proteomes" id="UP001597469"/>
    </source>
</evidence>
<feature type="chain" id="PRO_5046794288" description="SH3 domain-containing protein" evidence="2">
    <location>
        <begin position="20"/>
        <end position="179"/>
    </location>
</feature>